<evidence type="ECO:0000259" key="2">
    <source>
        <dbReference type="Pfam" id="PF00534"/>
    </source>
</evidence>
<dbReference type="GO" id="GO:0016757">
    <property type="term" value="F:glycosyltransferase activity"/>
    <property type="evidence" value="ECO:0007669"/>
    <property type="project" value="InterPro"/>
</dbReference>
<name>A0A4R6ARJ1_9RHOB</name>
<dbReference type="EMBL" id="SMZO01000059">
    <property type="protein sequence ID" value="TDL84706.1"/>
    <property type="molecule type" value="Genomic_DNA"/>
</dbReference>
<dbReference type="InterPro" id="IPR001296">
    <property type="entry name" value="Glyco_trans_1"/>
</dbReference>
<dbReference type="Gene3D" id="3.40.50.2000">
    <property type="entry name" value="Glycogen Phosphorylase B"/>
    <property type="match status" value="2"/>
</dbReference>
<gene>
    <name evidence="4" type="ORF">E2L05_17415</name>
</gene>
<evidence type="ECO:0000313" key="4">
    <source>
        <dbReference type="EMBL" id="TDL84706.1"/>
    </source>
</evidence>
<comment type="caution">
    <text evidence="4">The sequence shown here is derived from an EMBL/GenBank/DDBJ whole genome shotgun (WGS) entry which is preliminary data.</text>
</comment>
<evidence type="ECO:0000256" key="1">
    <source>
        <dbReference type="ARBA" id="ARBA00022679"/>
    </source>
</evidence>
<dbReference type="SUPFAM" id="SSF53756">
    <property type="entry name" value="UDP-Glycosyltransferase/glycogen phosphorylase"/>
    <property type="match status" value="1"/>
</dbReference>
<keyword evidence="5" id="KW-1185">Reference proteome</keyword>
<dbReference type="Pfam" id="PF00534">
    <property type="entry name" value="Glycos_transf_1"/>
    <property type="match status" value="1"/>
</dbReference>
<dbReference type="PANTHER" id="PTHR46401:SF2">
    <property type="entry name" value="GLYCOSYLTRANSFERASE WBBK-RELATED"/>
    <property type="match status" value="1"/>
</dbReference>
<dbReference type="OrthoDB" id="9790710at2"/>
<dbReference type="RefSeq" id="WP_133344098.1">
    <property type="nucleotide sequence ID" value="NZ_SMZO01000059.1"/>
</dbReference>
<dbReference type="InterPro" id="IPR028098">
    <property type="entry name" value="Glyco_trans_4-like_N"/>
</dbReference>
<evidence type="ECO:0000259" key="3">
    <source>
        <dbReference type="Pfam" id="PF13439"/>
    </source>
</evidence>
<evidence type="ECO:0000313" key="5">
    <source>
        <dbReference type="Proteomes" id="UP000294562"/>
    </source>
</evidence>
<protein>
    <submittedName>
        <fullName evidence="4">Glycosyltransferase family 1 protein</fullName>
    </submittedName>
</protein>
<proteinExistence type="predicted"/>
<dbReference type="CDD" id="cd03801">
    <property type="entry name" value="GT4_PimA-like"/>
    <property type="match status" value="1"/>
</dbReference>
<organism evidence="4 5">
    <name type="scientific">Meridianimarinicoccus aquatilis</name>
    <dbReference type="NCBI Taxonomy" id="2552766"/>
    <lineage>
        <taxon>Bacteria</taxon>
        <taxon>Pseudomonadati</taxon>
        <taxon>Pseudomonadota</taxon>
        <taxon>Alphaproteobacteria</taxon>
        <taxon>Rhodobacterales</taxon>
        <taxon>Paracoccaceae</taxon>
        <taxon>Meridianimarinicoccus</taxon>
    </lineage>
</organism>
<keyword evidence="1 4" id="KW-0808">Transferase</keyword>
<accession>A0A4R6ARJ1</accession>
<feature type="domain" description="Glycosyl transferase family 1" evidence="2">
    <location>
        <begin position="165"/>
        <end position="324"/>
    </location>
</feature>
<dbReference type="Pfam" id="PF13439">
    <property type="entry name" value="Glyco_transf_4"/>
    <property type="match status" value="1"/>
</dbReference>
<dbReference type="Proteomes" id="UP000294562">
    <property type="component" value="Unassembled WGS sequence"/>
</dbReference>
<dbReference type="GO" id="GO:0009103">
    <property type="term" value="P:lipopolysaccharide biosynthetic process"/>
    <property type="evidence" value="ECO:0007669"/>
    <property type="project" value="TreeGrafter"/>
</dbReference>
<dbReference type="AlphaFoldDB" id="A0A4R6ARJ1"/>
<dbReference type="PANTHER" id="PTHR46401">
    <property type="entry name" value="GLYCOSYLTRANSFERASE WBBK-RELATED"/>
    <property type="match status" value="1"/>
</dbReference>
<feature type="domain" description="Glycosyltransferase subfamily 4-like N-terminal" evidence="3">
    <location>
        <begin position="52"/>
        <end position="159"/>
    </location>
</feature>
<reference evidence="4 5" key="1">
    <citation type="submission" date="2019-03" db="EMBL/GenBank/DDBJ databases">
        <title>Rhodobacteraceae bacterium SM1902, a new member of the family Rhodobacteraceae isolated from Yantai.</title>
        <authorList>
            <person name="Sun Y."/>
        </authorList>
    </citation>
    <scope>NUCLEOTIDE SEQUENCE [LARGE SCALE GENOMIC DNA]</scope>
    <source>
        <strain evidence="4 5">SM1902</strain>
    </source>
</reference>
<sequence length="350" mass="36611">MTLRKAVFAVPGDPATRTGGYIYDARVLAALRDTGRQVDALRLPDGFPMPDSATMALALSQLQAVDPDVAIIIDGLALGALDPVGMANVSAPVVAMIHHPLARETGLRPEEVDHFARVEAANLSRAAHVIVPSPHTAKVLVQDYGVPQDRLTIASPGIDKPTGKPAPSQPPLILSVGILAPRKGHDILLRALAELNGQDWEAVIVGKSHDMVTGPALHSMASELGLNDRVTFAGEMAPEDLAVLFQRASVFALATLYEGYGMVFAEALVHGLPIVTCRTGAVPDTVPAEAGTLVAPGDPSAFASALGAVLRDHDLRERQAAAAARHGASLPNWEDTAALFGHVLDQLGTA</sequence>